<dbReference type="InterPro" id="IPR048661">
    <property type="entry name" value="CPL1-like"/>
</dbReference>
<dbReference type="AlphaFoldDB" id="A0A9P3PW50"/>
<feature type="chain" id="PRO_5040150963" description="Protein CPL1-like domain-containing protein" evidence="1">
    <location>
        <begin position="21"/>
        <end position="281"/>
    </location>
</feature>
<keyword evidence="4" id="KW-1185">Reference proteome</keyword>
<comment type="caution">
    <text evidence="3">The sequence shown here is derived from an EMBL/GenBank/DDBJ whole genome shotgun (WGS) entry which is preliminary data.</text>
</comment>
<name>A0A9P3PW50_LYOSH</name>
<accession>A0A9P3PW50</accession>
<evidence type="ECO:0000313" key="4">
    <source>
        <dbReference type="Proteomes" id="UP001063166"/>
    </source>
</evidence>
<evidence type="ECO:0000259" key="2">
    <source>
        <dbReference type="Pfam" id="PF21671"/>
    </source>
</evidence>
<reference evidence="3" key="1">
    <citation type="submission" date="2022-07" db="EMBL/GenBank/DDBJ databases">
        <title>The genome of Lyophyllum shimeji provides insight into the initial evolution of ectomycorrhizal fungal genome.</title>
        <authorList>
            <person name="Kobayashi Y."/>
            <person name="Shibata T."/>
            <person name="Hirakawa H."/>
            <person name="Shigenobu S."/>
            <person name="Nishiyama T."/>
            <person name="Yamada A."/>
            <person name="Hasebe M."/>
            <person name="Kawaguchi M."/>
        </authorList>
    </citation>
    <scope>NUCLEOTIDE SEQUENCE</scope>
    <source>
        <strain evidence="3">AT787</strain>
    </source>
</reference>
<dbReference type="Pfam" id="PF21671">
    <property type="entry name" value="CPL1-like"/>
    <property type="match status" value="1"/>
</dbReference>
<dbReference type="Proteomes" id="UP001063166">
    <property type="component" value="Unassembled WGS sequence"/>
</dbReference>
<dbReference type="PANTHER" id="PTHR35192">
    <property type="entry name" value="PROTEIN, PUTATIVE-RELATED"/>
    <property type="match status" value="1"/>
</dbReference>
<proteinExistence type="predicted"/>
<gene>
    <name evidence="3" type="ORF">LshimejAT787_1201900</name>
</gene>
<sequence>MRYFAASAFFLASLLSSAVAFNHLIERADATADVCGEVDDLLKVPNVFLPGKSITIGKITACLCISTLPHFMSTNALAISASALVGKPKTNAALTELIRGCPWQSCRYPPHSVPECQHGNPCGFTCKDGYTPYPSYRPTMCVCNKPFTECNGKCGMFHGCPSGYVKRDLHYGTDKQCPRGLSACGVLGRGARSWECINTQTELESCGGCTIPLYNGQVGPEGRDCTVIEGVSDVSCVKGRCLVHRCMPGYEVNTDGDSCVYVEDKDPVLLAAQYGLEHVPL</sequence>
<dbReference type="OrthoDB" id="439917at2759"/>
<dbReference type="PANTHER" id="PTHR35192:SF2">
    <property type="entry name" value="APPLE DOMAIN-CONTAINING PROTEIN"/>
    <property type="match status" value="1"/>
</dbReference>
<dbReference type="EMBL" id="BRPK01000012">
    <property type="protein sequence ID" value="GLB42741.1"/>
    <property type="molecule type" value="Genomic_DNA"/>
</dbReference>
<evidence type="ECO:0000256" key="1">
    <source>
        <dbReference type="SAM" id="SignalP"/>
    </source>
</evidence>
<dbReference type="InterPro" id="IPR038955">
    <property type="entry name" value="PriA/CPL1_fungi"/>
</dbReference>
<protein>
    <recommendedName>
        <fullName evidence="2">Protein CPL1-like domain-containing protein</fullName>
    </recommendedName>
</protein>
<feature type="signal peptide" evidence="1">
    <location>
        <begin position="1"/>
        <end position="20"/>
    </location>
</feature>
<feature type="domain" description="Protein CPL1-like" evidence="2">
    <location>
        <begin position="194"/>
        <end position="260"/>
    </location>
</feature>
<organism evidence="3 4">
    <name type="scientific">Lyophyllum shimeji</name>
    <name type="common">Hon-shimeji</name>
    <name type="synonym">Tricholoma shimeji</name>
    <dbReference type="NCBI Taxonomy" id="47721"/>
    <lineage>
        <taxon>Eukaryota</taxon>
        <taxon>Fungi</taxon>
        <taxon>Dikarya</taxon>
        <taxon>Basidiomycota</taxon>
        <taxon>Agaricomycotina</taxon>
        <taxon>Agaricomycetes</taxon>
        <taxon>Agaricomycetidae</taxon>
        <taxon>Agaricales</taxon>
        <taxon>Tricholomatineae</taxon>
        <taxon>Lyophyllaceae</taxon>
        <taxon>Lyophyllum</taxon>
    </lineage>
</organism>
<evidence type="ECO:0000313" key="3">
    <source>
        <dbReference type="EMBL" id="GLB42741.1"/>
    </source>
</evidence>
<keyword evidence="1" id="KW-0732">Signal</keyword>